<dbReference type="Gene3D" id="3.40.50.1370">
    <property type="entry name" value="Aspartate/ornithine carbamoyltransferase"/>
    <property type="match status" value="2"/>
</dbReference>
<dbReference type="NCBIfam" id="TIGR00670">
    <property type="entry name" value="asp_carb_tr"/>
    <property type="match status" value="1"/>
</dbReference>
<dbReference type="GO" id="GO:0006207">
    <property type="term" value="P:'de novo' pyrimidine nucleobase biosynthetic process"/>
    <property type="evidence" value="ECO:0007669"/>
    <property type="project" value="InterPro"/>
</dbReference>
<dbReference type="Pfam" id="PF02729">
    <property type="entry name" value="OTCace_N"/>
    <property type="match status" value="1"/>
</dbReference>
<dbReference type="Proteomes" id="UP000230775">
    <property type="component" value="Unassembled WGS sequence"/>
</dbReference>
<accession>A0A2H0WSK6</accession>
<dbReference type="InterPro" id="IPR036901">
    <property type="entry name" value="Asp/Orn_carbamoylTrfase_sf"/>
</dbReference>
<keyword evidence="4 9" id="KW-0808">Transferase</keyword>
<organism evidence="12 13">
    <name type="scientific">Candidatus Shapirobacteria bacterium CG09_land_8_20_14_0_10_39_12</name>
    <dbReference type="NCBI Taxonomy" id="1974885"/>
    <lineage>
        <taxon>Bacteria</taxon>
        <taxon>Candidatus Shapironibacteriota</taxon>
    </lineage>
</organism>
<dbReference type="SUPFAM" id="SSF53671">
    <property type="entry name" value="Aspartate/ornithine carbamoyltransferase"/>
    <property type="match status" value="1"/>
</dbReference>
<dbReference type="UniPathway" id="UPA00070">
    <property type="reaction ID" value="UER00116"/>
</dbReference>
<feature type="domain" description="Aspartate/ornithine carbamoyltransferase carbamoyl-P binding" evidence="11">
    <location>
        <begin position="15"/>
        <end position="161"/>
    </location>
</feature>
<evidence type="ECO:0000256" key="4">
    <source>
        <dbReference type="ARBA" id="ARBA00022679"/>
    </source>
</evidence>
<evidence type="ECO:0000313" key="13">
    <source>
        <dbReference type="Proteomes" id="UP000230775"/>
    </source>
</evidence>
<dbReference type="PANTHER" id="PTHR45753:SF6">
    <property type="entry name" value="ASPARTATE CARBAMOYLTRANSFERASE"/>
    <property type="match status" value="1"/>
</dbReference>
<dbReference type="EMBL" id="PEZI01000006">
    <property type="protein sequence ID" value="PIS14889.1"/>
    <property type="molecule type" value="Genomic_DNA"/>
</dbReference>
<gene>
    <name evidence="12" type="ORF">COT64_00200</name>
</gene>
<dbReference type="InterPro" id="IPR006132">
    <property type="entry name" value="Asp/Orn_carbamoyltranf_P-bd"/>
</dbReference>
<dbReference type="PANTHER" id="PTHR45753">
    <property type="entry name" value="ORNITHINE CARBAMOYLTRANSFERASE, MITOCHONDRIAL"/>
    <property type="match status" value="1"/>
</dbReference>
<comment type="caution">
    <text evidence="12">The sequence shown here is derived from an EMBL/GenBank/DDBJ whole genome shotgun (WGS) entry which is preliminary data.</text>
</comment>
<dbReference type="GO" id="GO:0016597">
    <property type="term" value="F:amino acid binding"/>
    <property type="evidence" value="ECO:0007669"/>
    <property type="project" value="InterPro"/>
</dbReference>
<dbReference type="GO" id="GO:0044205">
    <property type="term" value="P:'de novo' UMP biosynthetic process"/>
    <property type="evidence" value="ECO:0007669"/>
    <property type="project" value="UniProtKB-UniPathway"/>
</dbReference>
<comment type="pathway">
    <text evidence="1">Pyrimidine metabolism; UMP biosynthesis via de novo pathway; (S)-dihydroorotate from bicarbonate: step 2/3.</text>
</comment>
<feature type="domain" description="Aspartate/ornithine carbamoyltransferase Asp/Orn-binding" evidence="10">
    <location>
        <begin position="168"/>
        <end position="317"/>
    </location>
</feature>
<dbReference type="GO" id="GO:0004070">
    <property type="term" value="F:aspartate carbamoyltransferase activity"/>
    <property type="evidence" value="ECO:0007669"/>
    <property type="project" value="UniProtKB-UniRule"/>
</dbReference>
<evidence type="ECO:0000256" key="8">
    <source>
        <dbReference type="NCBIfam" id="TIGR00670"/>
    </source>
</evidence>
<name>A0A2H0WSK6_9BACT</name>
<dbReference type="Pfam" id="PF00185">
    <property type="entry name" value="OTCace"/>
    <property type="match status" value="1"/>
</dbReference>
<evidence type="ECO:0000256" key="1">
    <source>
        <dbReference type="ARBA" id="ARBA00004852"/>
    </source>
</evidence>
<dbReference type="FunFam" id="3.40.50.1370:FF:000002">
    <property type="entry name" value="Aspartate carbamoyltransferase 2"/>
    <property type="match status" value="1"/>
</dbReference>
<evidence type="ECO:0000259" key="11">
    <source>
        <dbReference type="Pfam" id="PF02729"/>
    </source>
</evidence>
<dbReference type="EC" id="2.1.3.2" evidence="3 8"/>
<evidence type="ECO:0000256" key="7">
    <source>
        <dbReference type="ARBA" id="ARBA00048859"/>
    </source>
</evidence>
<keyword evidence="5" id="KW-0665">Pyrimidine biosynthesis</keyword>
<dbReference type="InterPro" id="IPR006130">
    <property type="entry name" value="Asp/Orn_carbamoylTrfase"/>
</dbReference>
<protein>
    <recommendedName>
        <fullName evidence="3 8">Aspartate carbamoyltransferase</fullName>
        <ecNumber evidence="3 8">2.1.3.2</ecNumber>
    </recommendedName>
</protein>
<evidence type="ECO:0000313" key="12">
    <source>
        <dbReference type="EMBL" id="PIS14889.1"/>
    </source>
</evidence>
<dbReference type="GO" id="GO:0006520">
    <property type="term" value="P:amino acid metabolic process"/>
    <property type="evidence" value="ECO:0007669"/>
    <property type="project" value="InterPro"/>
</dbReference>
<dbReference type="InterPro" id="IPR002082">
    <property type="entry name" value="Asp_carbamoyltransf"/>
</dbReference>
<dbReference type="PRINTS" id="PR00101">
    <property type="entry name" value="ATCASE"/>
</dbReference>
<dbReference type="PRINTS" id="PR00100">
    <property type="entry name" value="AOTCASE"/>
</dbReference>
<dbReference type="AlphaFoldDB" id="A0A2H0WSK6"/>
<dbReference type="InterPro" id="IPR006131">
    <property type="entry name" value="Asp_carbamoyltransf_Asp/Orn-bd"/>
</dbReference>
<comment type="function">
    <text evidence="6">Catalyzes the condensation of carbamoyl phosphate and aspartate to form carbamoyl aspartate and inorganic phosphate, the committed step in the de novo pyrimidine nucleotide biosynthesis pathway.</text>
</comment>
<evidence type="ECO:0000256" key="9">
    <source>
        <dbReference type="RuleBase" id="RU003634"/>
    </source>
</evidence>
<evidence type="ECO:0000259" key="10">
    <source>
        <dbReference type="Pfam" id="PF00185"/>
    </source>
</evidence>
<dbReference type="NCBIfam" id="NF002032">
    <property type="entry name" value="PRK00856.1"/>
    <property type="match status" value="1"/>
</dbReference>
<evidence type="ECO:0000256" key="3">
    <source>
        <dbReference type="ARBA" id="ARBA00013008"/>
    </source>
</evidence>
<comment type="catalytic activity">
    <reaction evidence="7">
        <text>carbamoyl phosphate + L-aspartate = N-carbamoyl-L-aspartate + phosphate + H(+)</text>
        <dbReference type="Rhea" id="RHEA:20013"/>
        <dbReference type="ChEBI" id="CHEBI:15378"/>
        <dbReference type="ChEBI" id="CHEBI:29991"/>
        <dbReference type="ChEBI" id="CHEBI:32814"/>
        <dbReference type="ChEBI" id="CHEBI:43474"/>
        <dbReference type="ChEBI" id="CHEBI:58228"/>
        <dbReference type="EC" id="2.1.3.2"/>
    </reaction>
</comment>
<comment type="similarity">
    <text evidence="2">Belongs to the aspartate/ornithine carbamoyltransferase superfamily. ATCase family.</text>
</comment>
<evidence type="ECO:0000256" key="2">
    <source>
        <dbReference type="ARBA" id="ARBA00008896"/>
    </source>
</evidence>
<evidence type="ECO:0000256" key="5">
    <source>
        <dbReference type="ARBA" id="ARBA00022975"/>
    </source>
</evidence>
<proteinExistence type="inferred from homology"/>
<sequence>MRSQIKPFNGSFFHKDVVSVEQFTERREIDKLFKIARLMKRSVEGKRKRSDLQGYCIAELFYQPSTRTFTSFLSAAQRLGASYIVPLNEMTDTSVAKGESLSDTVRTLEETTAADLIVLRHPEDDAAEKAVFAAKVPIISAGSGKKEHPTQAILDLYTISESFTDLSGLEVTIVGDLKNGRTIRSLSKLLVLVCRGLTLNFVSPKGLEAPEELVAYLKDRKTTVKGFNNLREILPKTDVLYVTRIQKEWFTPEEYLKVKGSYVVDRELMKKAKKKMIVMHPLPRVDEISVDFDNDPRAAYFRQMRNGLYVRMALLALILKRQVK</sequence>
<evidence type="ECO:0000256" key="6">
    <source>
        <dbReference type="ARBA" id="ARBA00043884"/>
    </source>
</evidence>
<reference evidence="13" key="1">
    <citation type="submission" date="2017-09" db="EMBL/GenBank/DDBJ databases">
        <title>Depth-based differentiation of microbial function through sediment-hosted aquifers and enrichment of novel symbionts in the deep terrestrial subsurface.</title>
        <authorList>
            <person name="Probst A.J."/>
            <person name="Ladd B."/>
            <person name="Jarett J.K."/>
            <person name="Geller-Mcgrath D.E."/>
            <person name="Sieber C.M.K."/>
            <person name="Emerson J.B."/>
            <person name="Anantharaman K."/>
            <person name="Thomas B.C."/>
            <person name="Malmstrom R."/>
            <person name="Stieglmeier M."/>
            <person name="Klingl A."/>
            <person name="Woyke T."/>
            <person name="Ryan C.M."/>
            <person name="Banfield J.F."/>
        </authorList>
    </citation>
    <scope>NUCLEOTIDE SEQUENCE [LARGE SCALE GENOMIC DNA]</scope>
</reference>